<organism evidence="1 2">
    <name type="scientific">Candidatus Williamhamiltonella defendens</name>
    <dbReference type="NCBI Taxonomy" id="138072"/>
    <lineage>
        <taxon>Bacteria</taxon>
        <taxon>Pseudomonadati</taxon>
        <taxon>Pseudomonadota</taxon>
        <taxon>Gammaproteobacteria</taxon>
        <taxon>Enterobacterales</taxon>
        <taxon>Enterobacteriaceae</taxon>
        <taxon>aphid secondary symbionts</taxon>
        <taxon>Candidatus Williamhamiltonella</taxon>
    </lineage>
</organism>
<protein>
    <submittedName>
        <fullName evidence="1">ATPase</fullName>
    </submittedName>
</protein>
<accession>A0A2D3TDN0</accession>
<evidence type="ECO:0000313" key="2">
    <source>
        <dbReference type="Proteomes" id="UP000229055"/>
    </source>
</evidence>
<dbReference type="RefSeq" id="WP_100096560.1">
    <property type="nucleotide sequence ID" value="NZ_CAWNYN010000001.1"/>
</dbReference>
<dbReference type="Pfam" id="PF05272">
    <property type="entry name" value="VapE-like_dom"/>
    <property type="match status" value="1"/>
</dbReference>
<dbReference type="Proteomes" id="UP000229055">
    <property type="component" value="Chromosome"/>
</dbReference>
<gene>
    <name evidence="1" type="ORF">BJP43_05925</name>
</gene>
<reference evidence="2" key="1">
    <citation type="submission" date="2016-10" db="EMBL/GenBank/DDBJ databases">
        <authorList>
            <person name="Chevignon G."/>
        </authorList>
    </citation>
    <scope>NUCLEOTIDE SEQUENCE [LARGE SCALE GENOMIC DNA]</scope>
    <source>
        <strain evidence="2">ZA17</strain>
    </source>
</reference>
<name>A0A2D3TDN0_9ENTR</name>
<reference evidence="2" key="2">
    <citation type="submission" date="2017-11" db="EMBL/GenBank/DDBJ databases">
        <title>PacBio sequencing of new strain of the secondary endosymbiont Candidatus Hamiltonella defensa.</title>
        <authorList>
            <person name="Strand M.R."/>
            <person name="Oliver K."/>
        </authorList>
    </citation>
    <scope>NUCLEOTIDE SEQUENCE [LARGE SCALE GENOMIC DNA]</scope>
    <source>
        <strain evidence="2">ZA17</strain>
    </source>
</reference>
<evidence type="ECO:0000313" key="1">
    <source>
        <dbReference type="EMBL" id="ATW33878.1"/>
    </source>
</evidence>
<dbReference type="PANTHER" id="PTHR34985">
    <property type="entry name" value="SLR0554 PROTEIN"/>
    <property type="match status" value="1"/>
</dbReference>
<dbReference type="AlphaFoldDB" id="A0A2D3TDN0"/>
<sequence length="752" mass="86059">MQISYSVGRSVNDKRPRPAVADSFAEYQRAIKKLTKHINISPTDPKAIFDKKKKALNYIWGAMKNAKKGRNALNAGKRSVLWLDMDGCTLAAWDMLTGILRFYRCFAYTTASHEHPVAQGEQRWRIGFLLSRDVTASEYKQLGPRIEQELIDCFEWLSDLAIKWDSSVYEPSHMIFAPHEGAKYESFEGTVIDVDTLLASDNTPVIEHADVPKTADDDLTRLVDLQNINDQTFEDLRSALWYPKILNQAENYPSWVDMGNRLAWFKDTRFEDEAKTMWLDWSSAAAKGDIEAAEAKWAELRADRTGYQAIFSLAQKAGWVNPGAERLKTAVARVDEFDDLTDPTENSKWPMFKRNKTSGQIEATIDNAAKAVMCADFVGVEIRFDTFRDEIMFAPVGTKEWQTFTDADYSRLRITMEKRGFRAVGRELIRDVVLLAAVENPFDSAMEWLKSLEWDGIPRIETFYHTHLGTEDTAYTRAVSRYMWTALAGRVLKPGIKADMVPILVGAQGSGKSSGVASLSPDPTFFTEISFAEKDDDLARKMRGCLVAEISELRGLNTKELESIKAFVTRTHEKWIPKFKEFATQFPRRSLSIGTTNEDEFLGDKTGNRRWLPVEVGKMDVEGIKKDVIQLWAEAREVFNQTGIQFEEAEQLANQVHEKYFIKDAWQEIIERWLDEPDLMTGQKPRARQFLRSADILRAALNLEPKNISRREQMRMGHVLQNCNFKQVLRRVNGKVCRVWERCNDLQQPVTT</sequence>
<proteinExistence type="predicted"/>
<dbReference type="PANTHER" id="PTHR34985:SF1">
    <property type="entry name" value="SLR0554 PROTEIN"/>
    <property type="match status" value="1"/>
</dbReference>
<dbReference type="InterPro" id="IPR007936">
    <property type="entry name" value="VapE-like_dom"/>
</dbReference>
<dbReference type="EMBL" id="CP017613">
    <property type="protein sequence ID" value="ATW33878.1"/>
    <property type="molecule type" value="Genomic_DNA"/>
</dbReference>